<keyword evidence="1" id="KW-0732">Signal</keyword>
<reference evidence="2 3" key="1">
    <citation type="submission" date="2024-03" db="EMBL/GenBank/DDBJ databases">
        <title>Draft genome sequence of Pseudonocardia nematodicida JCM 31783.</title>
        <authorList>
            <person name="Butdee W."/>
            <person name="Duangmal K."/>
        </authorList>
    </citation>
    <scope>NUCLEOTIDE SEQUENCE [LARGE SCALE GENOMIC DNA]</scope>
    <source>
        <strain evidence="2 3">JCM 31783</strain>
    </source>
</reference>
<dbReference type="PROSITE" id="PS51257">
    <property type="entry name" value="PROKAR_LIPOPROTEIN"/>
    <property type="match status" value="1"/>
</dbReference>
<dbReference type="InterPro" id="IPR050490">
    <property type="entry name" value="Bact_solute-bd_prot1"/>
</dbReference>
<organism evidence="2 3">
    <name type="scientific">Pseudonocardia nematodicida</name>
    <dbReference type="NCBI Taxonomy" id="1206997"/>
    <lineage>
        <taxon>Bacteria</taxon>
        <taxon>Bacillati</taxon>
        <taxon>Actinomycetota</taxon>
        <taxon>Actinomycetes</taxon>
        <taxon>Pseudonocardiales</taxon>
        <taxon>Pseudonocardiaceae</taxon>
        <taxon>Pseudonocardia</taxon>
    </lineage>
</organism>
<sequence length="455" mass="49354">MAPRFSRRSLLAAGGALLAAPALGACGTDARAPGQLRVSYQQWGSARAVGDYIEGAAAEFMAARPGTSVEVVPIVAAENDFFTKNELMMASARTTPDVAFEDTFILRADIGAGYLRPLDEYVENWPQWSEYVDIAQDAVRGEDGKVYGILGPTDTRAIWYHRDVLAAAGIELPWEPRTWDDLLDAARAIRDRVPDAVPAVVYAGKAQGEKASMQGLQMLTVGTDSVLYDEDSLRWTTGAAGMRQALGFLHTLYGEGLGPPLQLALDPNLTETVYQTWMPEGTVGFVVDGNWIAQRWDPGAAGEWPEWSEKLGLTRMPTRLGQGEGFVTLSGGWAWSIPRLAPDPDSSWELIETLLSTENALRWTIAESKLANRRDVIEHPDYQDYSPAAGFFTDLVPHADYRPATAAYPQISSAMQAATEDVMLGALSPEAAADAYDAALIDIVGVEQTAPEVRA</sequence>
<dbReference type="PANTHER" id="PTHR43649:SF14">
    <property type="entry name" value="BLR3389 PROTEIN"/>
    <property type="match status" value="1"/>
</dbReference>
<evidence type="ECO:0000256" key="1">
    <source>
        <dbReference type="SAM" id="SignalP"/>
    </source>
</evidence>
<dbReference type="PANTHER" id="PTHR43649">
    <property type="entry name" value="ARABINOSE-BINDING PROTEIN-RELATED"/>
    <property type="match status" value="1"/>
</dbReference>
<gene>
    <name evidence="2" type="ORF">WIS52_00370</name>
</gene>
<evidence type="ECO:0000313" key="3">
    <source>
        <dbReference type="Proteomes" id="UP001494902"/>
    </source>
</evidence>
<proteinExistence type="predicted"/>
<protein>
    <submittedName>
        <fullName evidence="2">Extracellular solute-binding protein</fullName>
    </submittedName>
</protein>
<dbReference type="InterPro" id="IPR006059">
    <property type="entry name" value="SBP"/>
</dbReference>
<name>A0ABV1K373_9PSEU</name>
<dbReference type="Proteomes" id="UP001494902">
    <property type="component" value="Unassembled WGS sequence"/>
</dbReference>
<dbReference type="RefSeq" id="WP_349296004.1">
    <property type="nucleotide sequence ID" value="NZ_JBEDNQ010000001.1"/>
</dbReference>
<dbReference type="InterPro" id="IPR006311">
    <property type="entry name" value="TAT_signal"/>
</dbReference>
<evidence type="ECO:0000313" key="2">
    <source>
        <dbReference type="EMBL" id="MEQ3548909.1"/>
    </source>
</evidence>
<accession>A0ABV1K373</accession>
<dbReference type="PROSITE" id="PS51318">
    <property type="entry name" value="TAT"/>
    <property type="match status" value="1"/>
</dbReference>
<comment type="caution">
    <text evidence="2">The sequence shown here is derived from an EMBL/GenBank/DDBJ whole genome shotgun (WGS) entry which is preliminary data.</text>
</comment>
<keyword evidence="3" id="KW-1185">Reference proteome</keyword>
<dbReference type="EMBL" id="JBEDNQ010000001">
    <property type="protein sequence ID" value="MEQ3548909.1"/>
    <property type="molecule type" value="Genomic_DNA"/>
</dbReference>
<feature type="chain" id="PRO_5046592759" evidence="1">
    <location>
        <begin position="25"/>
        <end position="455"/>
    </location>
</feature>
<dbReference type="Pfam" id="PF01547">
    <property type="entry name" value="SBP_bac_1"/>
    <property type="match status" value="1"/>
</dbReference>
<dbReference type="Gene3D" id="3.40.190.10">
    <property type="entry name" value="Periplasmic binding protein-like II"/>
    <property type="match status" value="2"/>
</dbReference>
<dbReference type="SUPFAM" id="SSF53850">
    <property type="entry name" value="Periplasmic binding protein-like II"/>
    <property type="match status" value="1"/>
</dbReference>
<feature type="signal peptide" evidence="1">
    <location>
        <begin position="1"/>
        <end position="24"/>
    </location>
</feature>